<dbReference type="Gene3D" id="3.30.1490.360">
    <property type="match status" value="1"/>
</dbReference>
<comment type="similarity">
    <text evidence="1">Belongs to the myoviridae tail sheath protein family.</text>
</comment>
<protein>
    <submittedName>
        <fullName evidence="6">Phage tail sheath protein</fullName>
    </submittedName>
</protein>
<sequence>MGLGGGLFVTQNKVLPGTYINFVSAARARATLSDRGIVAIPVSLNWGEEATVFTVTNEEFRKDSLKIFGYTYESEEVKGIRELFANAKKVYFYRLNSGGIKASNTYATALFGGTRGNDLKIAIAPNVDDSSKFDVSTMLGTKVLDIQTVSEGAGLKANAFVTFKAEATLENTSGIALTGGTNGTVDGESEQNALNALESYSFNVLGCLSASSSVKSLYTEYTKRLRDEMGVKFQLVVYNQAADYEGVINVKNKVSDQGAEESSLVYWLSGAEADCAINKSCTNMTYDGEFTVITDYKQSELEAAIRAGELTFHKVGDEVRVLDDINSLVSVTDEKGEDFKSNQTIRVLDQVGNDIALLFNNKYLGKIQNNKSGRVSFWSDIVAYDKELEKLQAIENFDSAEVVVELGNDKKSVVAVNPIQPVNCMTKLYMTVIVQ</sequence>
<dbReference type="OrthoDB" id="89060at2"/>
<feature type="domain" description="Phage tail sheath protein-like beta-sandwich" evidence="3">
    <location>
        <begin position="99"/>
        <end position="182"/>
    </location>
</feature>
<feature type="domain" description="Tail sheath protein Gp18-like" evidence="5">
    <location>
        <begin position="35"/>
        <end position="95"/>
    </location>
</feature>
<dbReference type="InterPro" id="IPR035326">
    <property type="entry name" value="Beta_sandwich_Seath"/>
</dbReference>
<dbReference type="Pfam" id="PF17481">
    <property type="entry name" value="Phage_sheath_domII"/>
    <property type="match status" value="1"/>
</dbReference>
<evidence type="ECO:0000259" key="3">
    <source>
        <dbReference type="Pfam" id="PF17481"/>
    </source>
</evidence>
<accession>A0A1M7MX18</accession>
<organism evidence="6 7">
    <name type="scientific">Anaerosporobacter mobilis DSM 15930</name>
    <dbReference type="NCBI Taxonomy" id="1120996"/>
    <lineage>
        <taxon>Bacteria</taxon>
        <taxon>Bacillati</taxon>
        <taxon>Bacillota</taxon>
        <taxon>Clostridia</taxon>
        <taxon>Lachnospirales</taxon>
        <taxon>Lachnospiraceae</taxon>
        <taxon>Anaerosporobacter</taxon>
    </lineage>
</organism>
<dbReference type="InterPro" id="IPR035089">
    <property type="entry name" value="Phage_sheath_subtilisin"/>
</dbReference>
<keyword evidence="7" id="KW-1185">Reference proteome</keyword>
<dbReference type="Pfam" id="PF04984">
    <property type="entry name" value="Phage_sheath_1"/>
    <property type="match status" value="1"/>
</dbReference>
<evidence type="ECO:0000259" key="2">
    <source>
        <dbReference type="Pfam" id="PF04984"/>
    </source>
</evidence>
<evidence type="ECO:0000259" key="4">
    <source>
        <dbReference type="Pfam" id="PF17482"/>
    </source>
</evidence>
<reference evidence="6 7" key="1">
    <citation type="submission" date="2016-11" db="EMBL/GenBank/DDBJ databases">
        <authorList>
            <person name="Jaros S."/>
            <person name="Januszkiewicz K."/>
            <person name="Wedrychowicz H."/>
        </authorList>
    </citation>
    <scope>NUCLEOTIDE SEQUENCE [LARGE SCALE GENOMIC DNA]</scope>
    <source>
        <strain evidence="6 7">DSM 15930</strain>
    </source>
</reference>
<feature type="domain" description="Tail sheath protein subtilisin-like" evidence="2">
    <location>
        <begin position="184"/>
        <end position="327"/>
    </location>
</feature>
<evidence type="ECO:0000259" key="5">
    <source>
        <dbReference type="Pfam" id="PF22671"/>
    </source>
</evidence>
<evidence type="ECO:0000313" key="7">
    <source>
        <dbReference type="Proteomes" id="UP000184038"/>
    </source>
</evidence>
<dbReference type="AlphaFoldDB" id="A0A1M7MX18"/>
<dbReference type="Proteomes" id="UP000184038">
    <property type="component" value="Unassembled WGS sequence"/>
</dbReference>
<dbReference type="Pfam" id="PF17482">
    <property type="entry name" value="Phage_sheath_1C"/>
    <property type="match status" value="1"/>
</dbReference>
<dbReference type="InterPro" id="IPR054564">
    <property type="entry name" value="Gp18_domIII_N"/>
</dbReference>
<dbReference type="InterPro" id="IPR020287">
    <property type="entry name" value="Tail_sheath_C"/>
</dbReference>
<dbReference type="EMBL" id="FRCP01000023">
    <property type="protein sequence ID" value="SHM95179.1"/>
    <property type="molecule type" value="Genomic_DNA"/>
</dbReference>
<gene>
    <name evidence="6" type="ORF">SAMN02746066_04053</name>
</gene>
<dbReference type="Gene3D" id="2.60.40.4290">
    <property type="match status" value="1"/>
</dbReference>
<proteinExistence type="inferred from homology"/>
<dbReference type="Gene3D" id="3.40.50.11790">
    <property type="match status" value="1"/>
</dbReference>
<dbReference type="Gene3D" id="3.30.360.90">
    <property type="match status" value="1"/>
</dbReference>
<evidence type="ECO:0000313" key="6">
    <source>
        <dbReference type="EMBL" id="SHM95179.1"/>
    </source>
</evidence>
<evidence type="ECO:0000256" key="1">
    <source>
        <dbReference type="ARBA" id="ARBA00008005"/>
    </source>
</evidence>
<name>A0A1M7MX18_9FIRM</name>
<dbReference type="Pfam" id="PF22671">
    <property type="entry name" value="Gp18_domIII_N"/>
    <property type="match status" value="1"/>
</dbReference>
<feature type="domain" description="Tail sheath protein C-terminal" evidence="4">
    <location>
        <begin position="334"/>
        <end position="434"/>
    </location>
</feature>
<dbReference type="RefSeq" id="WP_073290754.1">
    <property type="nucleotide sequence ID" value="NZ_FRCP01000023.1"/>
</dbReference>
<dbReference type="Gene3D" id="3.30.1370.220">
    <property type="match status" value="1"/>
</dbReference>
<dbReference type="STRING" id="1120996.SAMN02746066_04053"/>